<dbReference type="RefSeq" id="WP_146453529.1">
    <property type="nucleotide sequence ID" value="NZ_SJPW01000001.1"/>
</dbReference>
<keyword evidence="2" id="KW-1185">Reference proteome</keyword>
<organism evidence="1 2">
    <name type="scientific">Rubripirellula tenax</name>
    <dbReference type="NCBI Taxonomy" id="2528015"/>
    <lineage>
        <taxon>Bacteria</taxon>
        <taxon>Pseudomonadati</taxon>
        <taxon>Planctomycetota</taxon>
        <taxon>Planctomycetia</taxon>
        <taxon>Pirellulales</taxon>
        <taxon>Pirellulaceae</taxon>
        <taxon>Rubripirellula</taxon>
    </lineage>
</organism>
<protein>
    <submittedName>
        <fullName evidence="1">Uncharacterized protein</fullName>
    </submittedName>
</protein>
<dbReference type="EMBL" id="SJPW01000001">
    <property type="protein sequence ID" value="TWU59977.1"/>
    <property type="molecule type" value="Genomic_DNA"/>
</dbReference>
<gene>
    <name evidence="1" type="ORF">Poly51_02500</name>
</gene>
<comment type="caution">
    <text evidence="1">The sequence shown here is derived from an EMBL/GenBank/DDBJ whole genome shotgun (WGS) entry which is preliminary data.</text>
</comment>
<reference evidence="1 2" key="1">
    <citation type="submission" date="2019-02" db="EMBL/GenBank/DDBJ databases">
        <title>Deep-cultivation of Planctomycetes and their phenomic and genomic characterization uncovers novel biology.</title>
        <authorList>
            <person name="Wiegand S."/>
            <person name="Jogler M."/>
            <person name="Boedeker C."/>
            <person name="Pinto D."/>
            <person name="Vollmers J."/>
            <person name="Rivas-Marin E."/>
            <person name="Kohn T."/>
            <person name="Peeters S.H."/>
            <person name="Heuer A."/>
            <person name="Rast P."/>
            <person name="Oberbeckmann S."/>
            <person name="Bunk B."/>
            <person name="Jeske O."/>
            <person name="Meyerdierks A."/>
            <person name="Storesund J.E."/>
            <person name="Kallscheuer N."/>
            <person name="Luecker S."/>
            <person name="Lage O.M."/>
            <person name="Pohl T."/>
            <person name="Merkel B.J."/>
            <person name="Hornburger P."/>
            <person name="Mueller R.-W."/>
            <person name="Bruemmer F."/>
            <person name="Labrenz M."/>
            <person name="Spormann A.M."/>
            <person name="Op Den Camp H."/>
            <person name="Overmann J."/>
            <person name="Amann R."/>
            <person name="Jetten M.S.M."/>
            <person name="Mascher T."/>
            <person name="Medema M.H."/>
            <person name="Devos D.P."/>
            <person name="Kaster A.-K."/>
            <person name="Ovreas L."/>
            <person name="Rohde M."/>
            <person name="Galperin M.Y."/>
            <person name="Jogler C."/>
        </authorList>
    </citation>
    <scope>NUCLEOTIDE SEQUENCE [LARGE SCALE GENOMIC DNA]</scope>
    <source>
        <strain evidence="1 2">Poly51</strain>
    </source>
</reference>
<dbReference type="OrthoDB" id="292704at2"/>
<evidence type="ECO:0000313" key="2">
    <source>
        <dbReference type="Proteomes" id="UP000318288"/>
    </source>
</evidence>
<evidence type="ECO:0000313" key="1">
    <source>
        <dbReference type="EMBL" id="TWU59977.1"/>
    </source>
</evidence>
<accession>A0A5C6FIR9</accession>
<dbReference type="Proteomes" id="UP000318288">
    <property type="component" value="Unassembled WGS sequence"/>
</dbReference>
<dbReference type="AlphaFoldDB" id="A0A5C6FIR9"/>
<name>A0A5C6FIR9_9BACT</name>
<proteinExistence type="predicted"/>
<sequence length="139" mass="15601">MFRLIVIVAAIVWATEAADVLAQHHHGNNGHRHSSQRFPTQGYSSSFGITIGGSNGFANDRFAQPGFAARGFGAPAVAYPSYGYGGYRGLSYPDPYRFDGFGYDPYRYGSFRAPDLMQDPYFQWQHKYDSAFPGRRRSR</sequence>